<dbReference type="PANTHER" id="PTHR43142">
    <property type="entry name" value="CARBOXYLIC ESTER HYDROLASE"/>
    <property type="match status" value="1"/>
</dbReference>
<feature type="domain" description="Carboxylesterase type B" evidence="1">
    <location>
        <begin position="59"/>
        <end position="381"/>
    </location>
</feature>
<dbReference type="SUPFAM" id="SSF53474">
    <property type="entry name" value="alpha/beta-Hydrolases"/>
    <property type="match status" value="1"/>
</dbReference>
<proteinExistence type="predicted"/>
<protein>
    <recommendedName>
        <fullName evidence="1">Carboxylesterase type B domain-containing protein</fullName>
    </recommendedName>
</protein>
<dbReference type="InterPro" id="IPR002018">
    <property type="entry name" value="CarbesteraseB"/>
</dbReference>
<sequence>MAPVLRQIPGLGEISTEITYFDDSVAQFRGIQYGVVPQRFQQPRLLEVWEDGRFEASKFGFRLGAFGFMASDDILRDNQSTGDKGVGNYALHDQYMAMLWVKKYIRGFGGDAERITAVGQSSGASDLHILMMSPLLRSQQLLQQAIVISGNSVIASRELDHQQHIYDKFLEHLGISTNLPSNQRLERLRSIKQEDLVSAYICLGSPLPNWQATVDGVVLEALPTCDGLANQVYAPSIKRIMVGFCEQEGILWGGRIRQKQWTVPRIIDRMATHYDPRETYDILQQYEITDDGQDSELVPKLADFCGGVEFRQPLYELVNNWKQGDAYLYRMRFINHFDGMFSGRAHHGVDLLFFFQTYNHLLSKEYAAAAEEMGKHFVEFLDGVSPWAPFTETNAVMNYGPDHVKSQSLEEGQYRQFQPLNGRKDWFHKCTSTSRAVRNETIYRRGGE</sequence>
<dbReference type="AlphaFoldDB" id="A0A9P0ER02"/>
<evidence type="ECO:0000259" key="1">
    <source>
        <dbReference type="Pfam" id="PF00135"/>
    </source>
</evidence>
<evidence type="ECO:0000313" key="3">
    <source>
        <dbReference type="Proteomes" id="UP000775872"/>
    </source>
</evidence>
<name>A0A9P0ER02_9HYPO</name>
<comment type="caution">
    <text evidence="2">The sequence shown here is derived from an EMBL/GenBank/DDBJ whole genome shotgun (WGS) entry which is preliminary data.</text>
</comment>
<dbReference type="InterPro" id="IPR029058">
    <property type="entry name" value="AB_hydrolase_fold"/>
</dbReference>
<dbReference type="OrthoDB" id="6846267at2759"/>
<reference evidence="2" key="1">
    <citation type="submission" date="2021-10" db="EMBL/GenBank/DDBJ databases">
        <authorList>
            <person name="Piombo E."/>
        </authorList>
    </citation>
    <scope>NUCLEOTIDE SEQUENCE</scope>
</reference>
<dbReference type="EMBL" id="CABFOC020000074">
    <property type="protein sequence ID" value="CAH0057774.1"/>
    <property type="molecule type" value="Genomic_DNA"/>
</dbReference>
<organism evidence="2 3">
    <name type="scientific">Clonostachys solani</name>
    <dbReference type="NCBI Taxonomy" id="160281"/>
    <lineage>
        <taxon>Eukaryota</taxon>
        <taxon>Fungi</taxon>
        <taxon>Dikarya</taxon>
        <taxon>Ascomycota</taxon>
        <taxon>Pezizomycotina</taxon>
        <taxon>Sordariomycetes</taxon>
        <taxon>Hypocreomycetidae</taxon>
        <taxon>Hypocreales</taxon>
        <taxon>Bionectriaceae</taxon>
        <taxon>Clonostachys</taxon>
    </lineage>
</organism>
<gene>
    <name evidence="2" type="ORF">CSOL1703_00007564</name>
</gene>
<evidence type="ECO:0000313" key="2">
    <source>
        <dbReference type="EMBL" id="CAH0057774.1"/>
    </source>
</evidence>
<dbReference type="Gene3D" id="3.40.50.1820">
    <property type="entry name" value="alpha/beta hydrolase"/>
    <property type="match status" value="1"/>
</dbReference>
<dbReference type="PANTHER" id="PTHR43142:SF11">
    <property type="entry name" value="CARBOXYLIC ESTER HYDROLASE"/>
    <property type="match status" value="1"/>
</dbReference>
<accession>A0A9P0ER02</accession>
<dbReference type="Pfam" id="PF00135">
    <property type="entry name" value="COesterase"/>
    <property type="match status" value="1"/>
</dbReference>
<dbReference type="Proteomes" id="UP000775872">
    <property type="component" value="Unassembled WGS sequence"/>
</dbReference>
<keyword evidence="3" id="KW-1185">Reference proteome</keyword>